<feature type="region of interest" description="Disordered" evidence="9">
    <location>
        <begin position="650"/>
        <end position="670"/>
    </location>
</feature>
<evidence type="ECO:0000256" key="7">
    <source>
        <dbReference type="ARBA" id="ARBA00023242"/>
    </source>
</evidence>
<dbReference type="GO" id="GO:0005634">
    <property type="term" value="C:nucleus"/>
    <property type="evidence" value="ECO:0007669"/>
    <property type="project" value="TreeGrafter"/>
</dbReference>
<accession>A0A5N7BCU8</accession>
<keyword evidence="4" id="KW-0805">Transcription regulation</keyword>
<evidence type="ECO:0000256" key="2">
    <source>
        <dbReference type="ARBA" id="ARBA00022723"/>
    </source>
</evidence>
<dbReference type="InterPro" id="IPR036864">
    <property type="entry name" value="Zn2-C6_fun-type_DNA-bd_sf"/>
</dbReference>
<dbReference type="PROSITE" id="PS50048">
    <property type="entry name" value="ZN2_CY6_FUNGAL_2"/>
    <property type="match status" value="1"/>
</dbReference>
<evidence type="ECO:0000256" key="1">
    <source>
        <dbReference type="ARBA" id="ARBA00008343"/>
    </source>
</evidence>
<evidence type="ECO:0000256" key="8">
    <source>
        <dbReference type="ARBA" id="ARBA00023295"/>
    </source>
</evidence>
<keyword evidence="3" id="KW-0378">Hydrolase</keyword>
<gene>
    <name evidence="11" type="ORF">BDV26DRAFT_163248</name>
</gene>
<evidence type="ECO:0000256" key="4">
    <source>
        <dbReference type="ARBA" id="ARBA00023015"/>
    </source>
</evidence>
<organism evidence="11 12">
    <name type="scientific">Aspergillus bertholletiae</name>
    <dbReference type="NCBI Taxonomy" id="1226010"/>
    <lineage>
        <taxon>Eukaryota</taxon>
        <taxon>Fungi</taxon>
        <taxon>Dikarya</taxon>
        <taxon>Ascomycota</taxon>
        <taxon>Pezizomycotina</taxon>
        <taxon>Eurotiomycetes</taxon>
        <taxon>Eurotiomycetidae</taxon>
        <taxon>Eurotiales</taxon>
        <taxon>Aspergillaceae</taxon>
        <taxon>Aspergillus</taxon>
        <taxon>Aspergillus subgen. Circumdati</taxon>
    </lineage>
</organism>
<dbReference type="InterPro" id="IPR051127">
    <property type="entry name" value="Fungal_SecMet_Regulators"/>
</dbReference>
<dbReference type="InterPro" id="IPR004035">
    <property type="entry name" value="Endouclease-III_FeS-bd_BS"/>
</dbReference>
<keyword evidence="8" id="KW-0326">Glycosidase</keyword>
<dbReference type="SMART" id="SM00906">
    <property type="entry name" value="Fungal_trans"/>
    <property type="match status" value="1"/>
</dbReference>
<dbReference type="SMART" id="SM00066">
    <property type="entry name" value="GAL4"/>
    <property type="match status" value="1"/>
</dbReference>
<dbReference type="PROSITE" id="PS00463">
    <property type="entry name" value="ZN2_CY6_FUNGAL_1"/>
    <property type="match status" value="1"/>
</dbReference>
<dbReference type="Gene3D" id="4.10.240.10">
    <property type="entry name" value="Zn(2)-C6 fungal-type DNA-binding domain"/>
    <property type="match status" value="1"/>
</dbReference>
<feature type="compositionally biased region" description="Polar residues" evidence="9">
    <location>
        <begin position="650"/>
        <end position="667"/>
    </location>
</feature>
<dbReference type="GO" id="GO:0000981">
    <property type="term" value="F:DNA-binding transcription factor activity, RNA polymerase II-specific"/>
    <property type="evidence" value="ECO:0007669"/>
    <property type="project" value="InterPro"/>
</dbReference>
<sequence>MMVGITPPINPPRRLKRKRVGIACNTCRSLKIRCDGVRPRCGTCQRRRDCCIYKDNDPHPLRDGGSPGMREEILVNPPSQLKYGPVGHESTPYSSSVVTRDMAHKQYDAGVTAVALNVCPLDGDRSPTREFFNDSSTVAFMQKLQNSLPVAITEPGSGHEMPCYSADTRGHDMVSKLSPEPKPFTELLPPRPLADHLVDCYFSKIHTLYPFVHKDAFFIAYRSLWVPSESSRSINTAHGLGIGDIAVNQTTFYCALNAIFALGCQFSNIVHAQRETTSEAFYRRCKPVLDVEYLEGGDLAVCQTLLLITHYLLCSRTPNRCWHVIGMACRLAQALGLQSVLGNERRSFAEIQLRRRAWHGCVMLDLAISTILGRPAMIAQQTATPLPAAIDDCYLSTDMLTCEQPPRVLSRVVWFIETLKLHDMLRKILKSLYDNAGSTEAENMERHVPAGNRQIQSIIDIDADLKEFKDKLPEALKWDHQVLRDGPDNFLREKCLLRARYSYLKILLYRPILTRTICNCKETPCSESYDCANHVGIHSRVNLDCSISCVDMAIDLISLVHQTCNPDLSNAWCYGVFYAYTAGSIILLAGLSQSLVDIVTSEALEESWQKCQSSLDMLGLYSITAKHCAKNLSMIKERCSITFSHSAKSRTNITSQEQPFPNQSSLISKLPDNDKQNDLLSDRLDDLPFLNSLSRDFDFNKDTIFDPFWFSLQF</sequence>
<reference evidence="11 12" key="1">
    <citation type="submission" date="2019-04" db="EMBL/GenBank/DDBJ databases">
        <title>Friends and foes A comparative genomics studyof 23 Aspergillus species from section Flavi.</title>
        <authorList>
            <consortium name="DOE Joint Genome Institute"/>
            <person name="Kjaerbolling I."/>
            <person name="Vesth T."/>
            <person name="Frisvad J.C."/>
            <person name="Nybo J.L."/>
            <person name="Theobald S."/>
            <person name="Kildgaard S."/>
            <person name="Isbrandt T."/>
            <person name="Kuo A."/>
            <person name="Sato A."/>
            <person name="Lyhne E.K."/>
            <person name="Kogle M.E."/>
            <person name="Wiebenga A."/>
            <person name="Kun R.S."/>
            <person name="Lubbers R.J."/>
            <person name="Makela M.R."/>
            <person name="Barry K."/>
            <person name="Chovatia M."/>
            <person name="Clum A."/>
            <person name="Daum C."/>
            <person name="Haridas S."/>
            <person name="He G."/>
            <person name="LaButti K."/>
            <person name="Lipzen A."/>
            <person name="Mondo S."/>
            <person name="Riley R."/>
            <person name="Salamov A."/>
            <person name="Simmons B.A."/>
            <person name="Magnuson J.K."/>
            <person name="Henrissat B."/>
            <person name="Mortensen U.H."/>
            <person name="Larsen T.O."/>
            <person name="Devries R.P."/>
            <person name="Grigoriev I.V."/>
            <person name="Machida M."/>
            <person name="Baker S.E."/>
            <person name="Andersen M.R."/>
        </authorList>
    </citation>
    <scope>NUCLEOTIDE SEQUENCE [LARGE SCALE GENOMIC DNA]</scope>
    <source>
        <strain evidence="11 12">IBT 29228</strain>
    </source>
</reference>
<evidence type="ECO:0000256" key="6">
    <source>
        <dbReference type="ARBA" id="ARBA00023163"/>
    </source>
</evidence>
<keyword evidence="5" id="KW-0238">DNA-binding</keyword>
<dbReference type="PANTHER" id="PTHR47424:SF4">
    <property type="entry name" value="ZN(II)2CYS6 TRANSCRIPTION FACTOR (EUROFUNG)"/>
    <property type="match status" value="1"/>
</dbReference>
<proteinExistence type="inferred from homology"/>
<dbReference type="AlphaFoldDB" id="A0A5N7BCU8"/>
<keyword evidence="2" id="KW-0479">Metal-binding</keyword>
<dbReference type="CDD" id="cd00067">
    <property type="entry name" value="GAL4"/>
    <property type="match status" value="1"/>
</dbReference>
<evidence type="ECO:0000313" key="11">
    <source>
        <dbReference type="EMBL" id="KAE8379591.1"/>
    </source>
</evidence>
<keyword evidence="6" id="KW-0804">Transcription</keyword>
<comment type="similarity">
    <text evidence="1">Belongs to the Nth/MutY family.</text>
</comment>
<dbReference type="CDD" id="cd12148">
    <property type="entry name" value="fungal_TF_MHR"/>
    <property type="match status" value="1"/>
</dbReference>
<dbReference type="GO" id="GO:0000978">
    <property type="term" value="F:RNA polymerase II cis-regulatory region sequence-specific DNA binding"/>
    <property type="evidence" value="ECO:0007669"/>
    <property type="project" value="TreeGrafter"/>
</dbReference>
<evidence type="ECO:0000256" key="9">
    <source>
        <dbReference type="SAM" id="MobiDB-lite"/>
    </source>
</evidence>
<dbReference type="Proteomes" id="UP000326198">
    <property type="component" value="Unassembled WGS sequence"/>
</dbReference>
<dbReference type="Pfam" id="PF04082">
    <property type="entry name" value="Fungal_trans"/>
    <property type="match status" value="1"/>
</dbReference>
<dbReference type="InterPro" id="IPR007219">
    <property type="entry name" value="XnlR_reg_dom"/>
</dbReference>
<evidence type="ECO:0000256" key="3">
    <source>
        <dbReference type="ARBA" id="ARBA00022801"/>
    </source>
</evidence>
<dbReference type="OrthoDB" id="3364175at2759"/>
<dbReference type="PROSITE" id="PS00764">
    <property type="entry name" value="ENDONUCLEASE_III_1"/>
    <property type="match status" value="1"/>
</dbReference>
<dbReference type="GO" id="GO:0006351">
    <property type="term" value="P:DNA-templated transcription"/>
    <property type="evidence" value="ECO:0007669"/>
    <property type="project" value="InterPro"/>
</dbReference>
<dbReference type="GO" id="GO:0016798">
    <property type="term" value="F:hydrolase activity, acting on glycosyl bonds"/>
    <property type="evidence" value="ECO:0007669"/>
    <property type="project" value="UniProtKB-KW"/>
</dbReference>
<keyword evidence="12" id="KW-1185">Reference proteome</keyword>
<dbReference type="GO" id="GO:0008270">
    <property type="term" value="F:zinc ion binding"/>
    <property type="evidence" value="ECO:0007669"/>
    <property type="project" value="InterPro"/>
</dbReference>
<protein>
    <submittedName>
        <fullName evidence="11">Fungal-specific transcription factor domain-containing protein</fullName>
    </submittedName>
</protein>
<dbReference type="Pfam" id="PF00172">
    <property type="entry name" value="Zn_clus"/>
    <property type="match status" value="1"/>
</dbReference>
<dbReference type="PANTHER" id="PTHR47424">
    <property type="entry name" value="REGULATORY PROTEIN GAL4"/>
    <property type="match status" value="1"/>
</dbReference>
<dbReference type="EMBL" id="ML736192">
    <property type="protein sequence ID" value="KAE8379591.1"/>
    <property type="molecule type" value="Genomic_DNA"/>
</dbReference>
<evidence type="ECO:0000256" key="5">
    <source>
        <dbReference type="ARBA" id="ARBA00023125"/>
    </source>
</evidence>
<evidence type="ECO:0000259" key="10">
    <source>
        <dbReference type="PROSITE" id="PS50048"/>
    </source>
</evidence>
<feature type="domain" description="Zn(2)-C6 fungal-type" evidence="10">
    <location>
        <begin position="23"/>
        <end position="53"/>
    </location>
</feature>
<dbReference type="InterPro" id="IPR001138">
    <property type="entry name" value="Zn2Cys6_DnaBD"/>
</dbReference>
<dbReference type="SUPFAM" id="SSF57701">
    <property type="entry name" value="Zn2/Cys6 DNA-binding domain"/>
    <property type="match status" value="1"/>
</dbReference>
<keyword evidence="7" id="KW-0539">Nucleus</keyword>
<evidence type="ECO:0000313" key="12">
    <source>
        <dbReference type="Proteomes" id="UP000326198"/>
    </source>
</evidence>
<name>A0A5N7BCU8_9EURO</name>
<dbReference type="GO" id="GO:0000435">
    <property type="term" value="P:positive regulation of transcription from RNA polymerase II promoter by galactose"/>
    <property type="evidence" value="ECO:0007669"/>
    <property type="project" value="TreeGrafter"/>
</dbReference>